<evidence type="ECO:0000313" key="3">
    <source>
        <dbReference type="Proteomes" id="UP000254150"/>
    </source>
</evidence>
<sequence length="41" mass="4370">METGTAIAIAALIVSTIGAIGSAACAWYAREAIKRRGRHRR</sequence>
<proteinExistence type="predicted"/>
<gene>
    <name evidence="2" type="ORF">NCTC7807_04886</name>
</gene>
<reference evidence="2 3" key="1">
    <citation type="submission" date="2018-06" db="EMBL/GenBank/DDBJ databases">
        <authorList>
            <consortium name="Pathogen Informatics"/>
            <person name="Doyle S."/>
        </authorList>
    </citation>
    <scope>NUCLEOTIDE SEQUENCE [LARGE SCALE GENOMIC DNA]</scope>
    <source>
        <strain evidence="2 3">NCTC7807</strain>
    </source>
</reference>
<evidence type="ECO:0000313" key="2">
    <source>
        <dbReference type="EMBL" id="SUP61729.1"/>
    </source>
</evidence>
<accession>A0A380P926</accession>
<name>A0A380P926_STRGR</name>
<feature type="transmembrane region" description="Helical" evidence="1">
    <location>
        <begin position="6"/>
        <end position="29"/>
    </location>
</feature>
<protein>
    <submittedName>
        <fullName evidence="2">Uncharacterized protein</fullName>
    </submittedName>
</protein>
<keyword evidence="1" id="KW-0812">Transmembrane</keyword>
<dbReference type="RefSeq" id="WP_008404460.1">
    <property type="nucleotide sequence ID" value="NZ_UHID01000008.1"/>
</dbReference>
<keyword evidence="1" id="KW-0472">Membrane</keyword>
<evidence type="ECO:0000256" key="1">
    <source>
        <dbReference type="SAM" id="Phobius"/>
    </source>
</evidence>
<dbReference type="EMBL" id="UHID01000008">
    <property type="protein sequence ID" value="SUP61729.1"/>
    <property type="molecule type" value="Genomic_DNA"/>
</dbReference>
<dbReference type="Proteomes" id="UP000254150">
    <property type="component" value="Unassembled WGS sequence"/>
</dbReference>
<organism evidence="2 3">
    <name type="scientific">Streptomyces griseus</name>
    <dbReference type="NCBI Taxonomy" id="1911"/>
    <lineage>
        <taxon>Bacteria</taxon>
        <taxon>Bacillati</taxon>
        <taxon>Actinomycetota</taxon>
        <taxon>Actinomycetes</taxon>
        <taxon>Kitasatosporales</taxon>
        <taxon>Streptomycetaceae</taxon>
        <taxon>Streptomyces</taxon>
    </lineage>
</organism>
<dbReference type="AlphaFoldDB" id="A0A380P926"/>
<keyword evidence="1" id="KW-1133">Transmembrane helix</keyword>